<name>A0A4S1W7D8_9SPHN</name>
<dbReference type="Gene3D" id="3.60.40.10">
    <property type="entry name" value="PPM-type phosphatase domain"/>
    <property type="match status" value="1"/>
</dbReference>
<keyword evidence="3" id="KW-1185">Reference proteome</keyword>
<dbReference type="EMBL" id="SRXU01000009">
    <property type="protein sequence ID" value="TGX38771.1"/>
    <property type="molecule type" value="Genomic_DNA"/>
</dbReference>
<gene>
    <name evidence="2" type="ORF">E5A74_18260</name>
</gene>
<dbReference type="Pfam" id="PF13672">
    <property type="entry name" value="PP2C_2"/>
    <property type="match status" value="1"/>
</dbReference>
<dbReference type="OrthoDB" id="1755431at2"/>
<proteinExistence type="predicted"/>
<dbReference type="AlphaFoldDB" id="A0A4S1W7D8"/>
<reference evidence="2 3" key="1">
    <citation type="submission" date="2019-04" db="EMBL/GenBank/DDBJ databases">
        <title>Sphingomonas psychrotolerans sp. nov., isolated from soil in the Tianshan Mountains, Xinjiang, China.</title>
        <authorList>
            <person name="Luo Y."/>
            <person name="Sheng H."/>
        </authorList>
    </citation>
    <scope>NUCLEOTIDE SEQUENCE [LARGE SCALE GENOMIC DNA]</scope>
    <source>
        <strain evidence="2 3">KIS18-15</strain>
    </source>
</reference>
<dbReference type="InterPro" id="IPR001932">
    <property type="entry name" value="PPM-type_phosphatase-like_dom"/>
</dbReference>
<evidence type="ECO:0000259" key="1">
    <source>
        <dbReference type="Pfam" id="PF13672"/>
    </source>
</evidence>
<dbReference type="SUPFAM" id="SSF81606">
    <property type="entry name" value="PP2C-like"/>
    <property type="match status" value="1"/>
</dbReference>
<dbReference type="RefSeq" id="WP_135987065.1">
    <property type="nucleotide sequence ID" value="NZ_JAASQM010000003.1"/>
</dbReference>
<evidence type="ECO:0000313" key="3">
    <source>
        <dbReference type="Proteomes" id="UP000309848"/>
    </source>
</evidence>
<feature type="domain" description="PPM-type phosphatase" evidence="1">
    <location>
        <begin position="15"/>
        <end position="224"/>
    </location>
</feature>
<protein>
    <recommendedName>
        <fullName evidence="1">PPM-type phosphatase domain-containing protein</fullName>
    </recommendedName>
</protein>
<evidence type="ECO:0000313" key="2">
    <source>
        <dbReference type="EMBL" id="TGX38771.1"/>
    </source>
</evidence>
<sequence>MRFDLIQSLSLAGEAGIPNDDRAGARDTLGWVIDGATDLGPPGLVGSRGGAAWLADEASAALAHAADAPAGEMLAALAMRMAERFAEARAREPVGRWELPIAALLLARLAGDALECAWLGDCAGLLRRTTGEVVRLGRLPVERDRETELAKSLASHGLGTIKGRDDAVIETLRGTRERPGLVVLGVEGATDGAEYQRAACAPGDELLLMTDGFAALVDSYDAYDAAALMAAVARDGLAPLALQLRAIETGDAACTRFVRFKTSDDATALWLRIGG</sequence>
<comment type="caution">
    <text evidence="2">The sequence shown here is derived from an EMBL/GenBank/DDBJ whole genome shotgun (WGS) entry which is preliminary data.</text>
</comment>
<organism evidence="2 3">
    <name type="scientific">Sphingomonas naasensis</name>
    <dbReference type="NCBI Taxonomy" id="1344951"/>
    <lineage>
        <taxon>Bacteria</taxon>
        <taxon>Pseudomonadati</taxon>
        <taxon>Pseudomonadota</taxon>
        <taxon>Alphaproteobacteria</taxon>
        <taxon>Sphingomonadales</taxon>
        <taxon>Sphingomonadaceae</taxon>
        <taxon>Sphingomonas</taxon>
    </lineage>
</organism>
<accession>A0A4S1W7D8</accession>
<dbReference type="InterPro" id="IPR036457">
    <property type="entry name" value="PPM-type-like_dom_sf"/>
</dbReference>
<dbReference type="Proteomes" id="UP000309848">
    <property type="component" value="Unassembled WGS sequence"/>
</dbReference>